<dbReference type="Proteomes" id="UP000255460">
    <property type="component" value="Unassembled WGS sequence"/>
</dbReference>
<comment type="caution">
    <text evidence="7">Lacks conserved residue(s) required for the propagation of feature annotation.</text>
</comment>
<keyword evidence="3" id="KW-1003">Cell membrane</keyword>
<comment type="subcellular location">
    <subcellularLocation>
        <location evidence="7">Cell inner membrane</location>
        <topology evidence="7">Multi-pass membrane protein</topology>
    </subcellularLocation>
    <subcellularLocation>
        <location evidence="1">Cell membrane</location>
        <topology evidence="1">Multi-pass membrane protein</topology>
    </subcellularLocation>
</comment>
<evidence type="ECO:0000256" key="2">
    <source>
        <dbReference type="ARBA" id="ARBA00009298"/>
    </source>
</evidence>
<evidence type="ECO:0000256" key="1">
    <source>
        <dbReference type="ARBA" id="ARBA00004651"/>
    </source>
</evidence>
<comment type="similarity">
    <text evidence="2 7">Belongs to the MgtC/SapB family.</text>
</comment>
<evidence type="ECO:0000256" key="4">
    <source>
        <dbReference type="ARBA" id="ARBA00022692"/>
    </source>
</evidence>
<evidence type="ECO:0000313" key="9">
    <source>
        <dbReference type="EMBL" id="STE82789.1"/>
    </source>
</evidence>
<proteinExistence type="inferred from homology"/>
<keyword evidence="7" id="KW-0997">Cell inner membrane</keyword>
<name>A0A376KJ63_ECOLX</name>
<dbReference type="InterPro" id="IPR003416">
    <property type="entry name" value="MgtC/SapB/SrpB/YhiD_fam"/>
</dbReference>
<keyword evidence="5 7" id="KW-1133">Transmembrane helix</keyword>
<evidence type="ECO:0000256" key="6">
    <source>
        <dbReference type="ARBA" id="ARBA00023136"/>
    </source>
</evidence>
<reference evidence="9 10" key="1">
    <citation type="submission" date="2018-06" db="EMBL/GenBank/DDBJ databases">
        <authorList>
            <consortium name="Pathogen Informatics"/>
            <person name="Doyle S."/>
        </authorList>
    </citation>
    <scope>NUCLEOTIDE SEQUENCE [LARGE SCALE GENOMIC DNA]</scope>
    <source>
        <strain evidence="9 10">NCTC10418</strain>
    </source>
</reference>
<dbReference type="InterPro" id="IPR049177">
    <property type="entry name" value="MgtC_SapB_SrpB_YhiD_N"/>
</dbReference>
<dbReference type="PANTHER" id="PTHR33778:SF1">
    <property type="entry name" value="MAGNESIUM TRANSPORTER YHID-RELATED"/>
    <property type="match status" value="1"/>
</dbReference>
<organism evidence="9 10">
    <name type="scientific">Escherichia coli</name>
    <dbReference type="NCBI Taxonomy" id="562"/>
    <lineage>
        <taxon>Bacteria</taxon>
        <taxon>Pseudomonadati</taxon>
        <taxon>Pseudomonadota</taxon>
        <taxon>Gammaproteobacteria</taxon>
        <taxon>Enterobacterales</taxon>
        <taxon>Enterobacteriaceae</taxon>
        <taxon>Escherichia</taxon>
    </lineage>
</organism>
<evidence type="ECO:0000256" key="5">
    <source>
        <dbReference type="ARBA" id="ARBA00022989"/>
    </source>
</evidence>
<evidence type="ECO:0000313" key="10">
    <source>
        <dbReference type="Proteomes" id="UP000255460"/>
    </source>
</evidence>
<protein>
    <recommendedName>
        <fullName evidence="7">Protein YhiD</fullName>
    </recommendedName>
</protein>
<dbReference type="AlphaFoldDB" id="A0A376KJ63"/>
<accession>A0A376KJ63</accession>
<feature type="domain" description="MgtC/SapB/SrpB/YhiD N-terminal" evidence="8">
    <location>
        <begin position="9"/>
        <end position="54"/>
    </location>
</feature>
<keyword evidence="6 7" id="KW-0472">Membrane</keyword>
<dbReference type="Pfam" id="PF02308">
    <property type="entry name" value="MgtC"/>
    <property type="match status" value="1"/>
</dbReference>
<dbReference type="GO" id="GO:0005886">
    <property type="term" value="C:plasma membrane"/>
    <property type="evidence" value="ECO:0007669"/>
    <property type="project" value="UniProtKB-SubCell"/>
</dbReference>
<evidence type="ECO:0000256" key="3">
    <source>
        <dbReference type="ARBA" id="ARBA00022475"/>
    </source>
</evidence>
<feature type="transmembrane region" description="Helical" evidence="7">
    <location>
        <begin position="34"/>
        <end position="53"/>
    </location>
</feature>
<evidence type="ECO:0000259" key="8">
    <source>
        <dbReference type="Pfam" id="PF02308"/>
    </source>
</evidence>
<keyword evidence="4 7" id="KW-0812">Transmembrane</keyword>
<dbReference type="EMBL" id="UFZQ01000001">
    <property type="protein sequence ID" value="STE82789.1"/>
    <property type="molecule type" value="Genomic_DNA"/>
</dbReference>
<evidence type="ECO:0000256" key="7">
    <source>
        <dbReference type="RuleBase" id="RU365041"/>
    </source>
</evidence>
<feature type="transmembrane region" description="Helical" evidence="7">
    <location>
        <begin position="6"/>
        <end position="22"/>
    </location>
</feature>
<gene>
    <name evidence="9" type="ORF">NCTC10418_00420</name>
</gene>
<dbReference type="PANTHER" id="PTHR33778">
    <property type="entry name" value="PROTEIN MGTC"/>
    <property type="match status" value="1"/>
</dbReference>
<sequence>MTAEFIIRLILAAIACGAIGMERQMRGKGAGLRTHVLIGMGSALFMIVSKYGFADVLSLDHVGLDPQPYCCSGGDGRRVYRCR</sequence>
<dbReference type="PRINTS" id="PR01837">
    <property type="entry name" value="MGTCSAPBPROT"/>
</dbReference>